<feature type="domain" description="NAD/GMP synthase" evidence="2">
    <location>
        <begin position="59"/>
        <end position="145"/>
    </location>
</feature>
<dbReference type="SUPFAM" id="SSF52402">
    <property type="entry name" value="Adenine nucleotide alpha hydrolases-like"/>
    <property type="match status" value="1"/>
</dbReference>
<dbReference type="GO" id="GO:0016740">
    <property type="term" value="F:transferase activity"/>
    <property type="evidence" value="ECO:0007669"/>
    <property type="project" value="UniProtKB-KW"/>
</dbReference>
<proteinExistence type="predicted"/>
<evidence type="ECO:0000313" key="4">
    <source>
        <dbReference type="Proteomes" id="UP000185766"/>
    </source>
</evidence>
<keyword evidence="4" id="KW-1185">Reference proteome</keyword>
<dbReference type="GO" id="GO:0006163">
    <property type="term" value="P:purine nucleotide metabolic process"/>
    <property type="evidence" value="ECO:0007669"/>
    <property type="project" value="UniProtKB-ARBA"/>
</dbReference>
<protein>
    <submittedName>
        <fullName evidence="3">N-acetyl sugar amidotransferase</fullName>
    </submittedName>
</protein>
<gene>
    <name evidence="3" type="ORF">SAMN05216214_110103</name>
</gene>
<dbReference type="InterPro" id="IPR014729">
    <property type="entry name" value="Rossmann-like_a/b/a_fold"/>
</dbReference>
<accession>A0A1H7P3B0</accession>
<evidence type="ECO:0000313" key="3">
    <source>
        <dbReference type="EMBL" id="SEL30079.1"/>
    </source>
</evidence>
<dbReference type="AlphaFoldDB" id="A0A1H7P3B0"/>
<dbReference type="InterPro" id="IPR022310">
    <property type="entry name" value="NAD/GMP_synthase"/>
</dbReference>
<keyword evidence="3" id="KW-0808">Transferase</keyword>
<dbReference type="EMBL" id="FOAS01000010">
    <property type="protein sequence ID" value="SEL30079.1"/>
    <property type="molecule type" value="Genomic_DNA"/>
</dbReference>
<keyword evidence="1" id="KW-0436">Ligase</keyword>
<sequence>MFHKEHRICSRCVMDDSASKITFDDAGVCNYCTYFQQRVNSVVFAPEQERSEQRRAFVEKVKKAGKGKPYDCIIGLSGGVDSSYVLHLALSEGLRPLAVHMDNNWNSELAVNNIKNLVTRLGVDLYTHVIDWPEYKGLMQAFFDADVIDVELLYDNAMLAVNYEQARRYGIKYILSGSNSATEGMPMPEGWNWRKWDKRNIKAIARRNSVRIRTFPIMGTLGYVYNRVVKGIQWASFLDLYDYQKEAALDLLEQKYAYKRYPYKHYESVFTRFYQGYILPEKFDVDKRKLHLSTLVMSGQMTRDQALAHLQGSPYASPEELDRDRKYFLKKMGWSEGQLGEYLRRPGKPHDAYPSERFAWDFIRKIYQMRRAS</sequence>
<dbReference type="Proteomes" id="UP000185766">
    <property type="component" value="Unassembled WGS sequence"/>
</dbReference>
<dbReference type="GO" id="GO:0016874">
    <property type="term" value="F:ligase activity"/>
    <property type="evidence" value="ECO:0007669"/>
    <property type="project" value="UniProtKB-KW"/>
</dbReference>
<evidence type="ECO:0000259" key="2">
    <source>
        <dbReference type="Pfam" id="PF02540"/>
    </source>
</evidence>
<evidence type="ECO:0000256" key="1">
    <source>
        <dbReference type="ARBA" id="ARBA00022598"/>
    </source>
</evidence>
<name>A0A1H7P3B0_9GAMM</name>
<dbReference type="Pfam" id="PF02540">
    <property type="entry name" value="NAD_synthase"/>
    <property type="match status" value="1"/>
</dbReference>
<dbReference type="NCBIfam" id="TIGR03573">
    <property type="entry name" value="WbuX"/>
    <property type="match status" value="1"/>
</dbReference>
<dbReference type="Gene3D" id="3.40.50.620">
    <property type="entry name" value="HUPs"/>
    <property type="match status" value="1"/>
</dbReference>
<dbReference type="InterPro" id="IPR020022">
    <property type="entry name" value="N-acetyl_sugar_amidoTrfase"/>
</dbReference>
<dbReference type="RefSeq" id="WP_074868481.1">
    <property type="nucleotide sequence ID" value="NZ_FOAS01000010.1"/>
</dbReference>
<reference evidence="3 4" key="1">
    <citation type="submission" date="2016-10" db="EMBL/GenBank/DDBJ databases">
        <authorList>
            <person name="de Groot N.N."/>
        </authorList>
    </citation>
    <scope>NUCLEOTIDE SEQUENCE [LARGE SCALE GENOMIC DNA]</scope>
    <source>
        <strain evidence="3 4">JCM 19513</strain>
    </source>
</reference>
<organism evidence="3 4">
    <name type="scientific">Atopomonas hussainii</name>
    <dbReference type="NCBI Taxonomy" id="1429083"/>
    <lineage>
        <taxon>Bacteria</taxon>
        <taxon>Pseudomonadati</taxon>
        <taxon>Pseudomonadota</taxon>
        <taxon>Gammaproteobacteria</taxon>
        <taxon>Pseudomonadales</taxon>
        <taxon>Pseudomonadaceae</taxon>
        <taxon>Atopomonas</taxon>
    </lineage>
</organism>